<reference evidence="9 10" key="1">
    <citation type="journal article" date="2024" name="G3 (Bethesda)">
        <title>Genome assembly of Hibiscus sabdariffa L. provides insights into metabolisms of medicinal natural products.</title>
        <authorList>
            <person name="Kim T."/>
        </authorList>
    </citation>
    <scope>NUCLEOTIDE SEQUENCE [LARGE SCALE GENOMIC DNA]</scope>
    <source>
        <strain evidence="9">TK-2024</strain>
        <tissue evidence="9">Old leaves</tissue>
    </source>
</reference>
<evidence type="ECO:0000256" key="6">
    <source>
        <dbReference type="ARBA" id="ARBA00023242"/>
    </source>
</evidence>
<protein>
    <recommendedName>
        <fullName evidence="11">Lipase-like PAD4</fullName>
    </recommendedName>
</protein>
<feature type="domain" description="EDS1 EP" evidence="8">
    <location>
        <begin position="421"/>
        <end position="625"/>
    </location>
</feature>
<dbReference type="CDD" id="cd00519">
    <property type="entry name" value="Lipase_3"/>
    <property type="match status" value="1"/>
</dbReference>
<proteinExistence type="predicted"/>
<comment type="subcellular location">
    <subcellularLocation>
        <location evidence="2">Cytoplasm</location>
    </subcellularLocation>
    <subcellularLocation>
        <location evidence="1">Nucleus</location>
    </subcellularLocation>
</comment>
<evidence type="ECO:0000259" key="8">
    <source>
        <dbReference type="Pfam" id="PF18117"/>
    </source>
</evidence>
<evidence type="ECO:0000256" key="1">
    <source>
        <dbReference type="ARBA" id="ARBA00004123"/>
    </source>
</evidence>
<dbReference type="InterPro" id="IPR029058">
    <property type="entry name" value="AB_hydrolase_fold"/>
</dbReference>
<dbReference type="Pfam" id="PF18117">
    <property type="entry name" value="EDS1_EP"/>
    <property type="match status" value="1"/>
</dbReference>
<keyword evidence="5" id="KW-0611">Plant defense</keyword>
<comment type="caution">
    <text evidence="9">The sequence shown here is derived from an EMBL/GenBank/DDBJ whole genome shotgun (WGS) entry which is preliminary data.</text>
</comment>
<organism evidence="9 10">
    <name type="scientific">Hibiscus sabdariffa</name>
    <name type="common">roselle</name>
    <dbReference type="NCBI Taxonomy" id="183260"/>
    <lineage>
        <taxon>Eukaryota</taxon>
        <taxon>Viridiplantae</taxon>
        <taxon>Streptophyta</taxon>
        <taxon>Embryophyta</taxon>
        <taxon>Tracheophyta</taxon>
        <taxon>Spermatophyta</taxon>
        <taxon>Magnoliopsida</taxon>
        <taxon>eudicotyledons</taxon>
        <taxon>Gunneridae</taxon>
        <taxon>Pentapetalae</taxon>
        <taxon>rosids</taxon>
        <taxon>malvids</taxon>
        <taxon>Malvales</taxon>
        <taxon>Malvaceae</taxon>
        <taxon>Malvoideae</taxon>
        <taxon>Hibiscus</taxon>
    </lineage>
</organism>
<keyword evidence="3" id="KW-0963">Cytoplasm</keyword>
<keyword evidence="4" id="KW-0378">Hydrolase</keyword>
<evidence type="ECO:0000256" key="3">
    <source>
        <dbReference type="ARBA" id="ARBA00022490"/>
    </source>
</evidence>
<dbReference type="PANTHER" id="PTHR47413:SF2">
    <property type="entry name" value="LIPASE-LIKE PAD4"/>
    <property type="match status" value="1"/>
</dbReference>
<dbReference type="InterPro" id="IPR002921">
    <property type="entry name" value="Fungal_lipase-type"/>
</dbReference>
<dbReference type="SUPFAM" id="SSF53474">
    <property type="entry name" value="alpha/beta-Hydrolases"/>
    <property type="match status" value="1"/>
</dbReference>
<gene>
    <name evidence="9" type="ORF">V6N11_040730</name>
</gene>
<accession>A0ABR2RIF2</accession>
<evidence type="ECO:0008006" key="11">
    <source>
        <dbReference type="Google" id="ProtNLM"/>
    </source>
</evidence>
<evidence type="ECO:0000259" key="7">
    <source>
        <dbReference type="Pfam" id="PF01764"/>
    </source>
</evidence>
<evidence type="ECO:0000313" key="9">
    <source>
        <dbReference type="EMBL" id="KAK9012691.1"/>
    </source>
</evidence>
<keyword evidence="6" id="KW-0539">Nucleus</keyword>
<dbReference type="EMBL" id="JBBPBN010000022">
    <property type="protein sequence ID" value="KAK9012691.1"/>
    <property type="molecule type" value="Genomic_DNA"/>
</dbReference>
<dbReference type="InterPro" id="IPR041266">
    <property type="entry name" value="EDS1_EP"/>
</dbReference>
<evidence type="ECO:0000256" key="5">
    <source>
        <dbReference type="ARBA" id="ARBA00022821"/>
    </source>
</evidence>
<keyword evidence="10" id="KW-1185">Reference proteome</keyword>
<dbReference type="Proteomes" id="UP001396334">
    <property type="component" value="Unassembled WGS sequence"/>
</dbReference>
<feature type="domain" description="Fungal lipase-type" evidence="7">
    <location>
        <begin position="96"/>
        <end position="205"/>
    </location>
</feature>
<dbReference type="Gene3D" id="3.40.50.1820">
    <property type="entry name" value="alpha/beta hydrolase"/>
    <property type="match status" value="1"/>
</dbReference>
<sequence>METGTSCQTNFESSEMLATFLASTPLLEEAWKVCSIANTCFPDSYLVQQIGTVAYVAFSGRQVDSGLEQSCRNLLPLDAADAGLFAPLYRHSQAEEPIKVHHGMLKLFLSFYSGLRIQVAALVGKVKSIVMTGHSMGGTAASLSALWLLCHLQSSMSSPMSVLCVTFGSPLLGNGALHRSILRERWGGNFCHIVSKHDIVPRLLFAEITNHVPTIQTLLHFWHRCMSSPNVIVDGLSSQLPHDLNTNVFQCVLKDLEMLAHAKDAPAESLFWPFGSYVFCSLEGAICVENAASVIQLMYLMMAMGSPSCCIEDHLMYGDSVGKVSKQFLNAKSFHETGDGLPDSSFEAGVALALQSSDLTDVDKEPVQVEDLWLAMQNYNLRKNVAIMAKECLQKGQNDHRPNLTAANLAIRLSKIVPYRAEIEWYKDCCDGADDQMGYYDSFKRKASRREARVNMNRHKLASFWNSVIHMLENNELPHDFDRRDKWVFASLSYKLLVEPLDIADYYRTGMHRERGHYIENGRQRRYEVFDKWWRIRSSQVEEKKRSKFASVTQDSLFWAKVEEAGEWLDEVRNERDVTKINLLWHKLDMFEKYAMELIENKEVSKDVMFKNSSFSRWMEEWKELKPQFHC</sequence>
<dbReference type="PANTHER" id="PTHR47413">
    <property type="entry name" value="LIPASE-LIKE PAD4"/>
    <property type="match status" value="1"/>
</dbReference>
<name>A0ABR2RIF2_9ROSI</name>
<evidence type="ECO:0000313" key="10">
    <source>
        <dbReference type="Proteomes" id="UP001396334"/>
    </source>
</evidence>
<evidence type="ECO:0000256" key="2">
    <source>
        <dbReference type="ARBA" id="ARBA00004496"/>
    </source>
</evidence>
<evidence type="ECO:0000256" key="4">
    <source>
        <dbReference type="ARBA" id="ARBA00022801"/>
    </source>
</evidence>
<dbReference type="Pfam" id="PF01764">
    <property type="entry name" value="Lipase_3"/>
    <property type="match status" value="1"/>
</dbReference>